<organism evidence="13 14">
    <name type="scientific">Entomortierella chlamydospora</name>
    <dbReference type="NCBI Taxonomy" id="101097"/>
    <lineage>
        <taxon>Eukaryota</taxon>
        <taxon>Fungi</taxon>
        <taxon>Fungi incertae sedis</taxon>
        <taxon>Mucoromycota</taxon>
        <taxon>Mortierellomycotina</taxon>
        <taxon>Mortierellomycetes</taxon>
        <taxon>Mortierellales</taxon>
        <taxon>Mortierellaceae</taxon>
        <taxon>Entomortierella</taxon>
    </lineage>
</organism>
<dbReference type="GO" id="GO:0051015">
    <property type="term" value="F:actin filament binding"/>
    <property type="evidence" value="ECO:0007669"/>
    <property type="project" value="TreeGrafter"/>
</dbReference>
<dbReference type="InterPro" id="IPR036465">
    <property type="entry name" value="vWFA_dom_sf"/>
</dbReference>
<comment type="caution">
    <text evidence="13">The sequence shown here is derived from an EMBL/GenBank/DDBJ whole genome shotgun (WGS) entry which is preliminary data.</text>
</comment>
<evidence type="ECO:0000256" key="8">
    <source>
        <dbReference type="ARBA" id="ARBA00038532"/>
    </source>
</evidence>
<dbReference type="PROSITE" id="PS51263">
    <property type="entry name" value="ADF_H"/>
    <property type="match status" value="2"/>
</dbReference>
<keyword evidence="6" id="KW-0009">Actin-binding</keyword>
<dbReference type="GO" id="GO:0051016">
    <property type="term" value="P:barbed-end actin filament capping"/>
    <property type="evidence" value="ECO:0007669"/>
    <property type="project" value="TreeGrafter"/>
</dbReference>
<evidence type="ECO:0000313" key="14">
    <source>
        <dbReference type="Proteomes" id="UP000703661"/>
    </source>
</evidence>
<keyword evidence="14" id="KW-1185">Reference proteome</keyword>
<evidence type="ECO:0000256" key="1">
    <source>
        <dbReference type="ARBA" id="ARBA00004245"/>
    </source>
</evidence>
<dbReference type="Pfam" id="PF00241">
    <property type="entry name" value="Cofilin_ADF"/>
    <property type="match status" value="2"/>
</dbReference>
<dbReference type="Proteomes" id="UP000703661">
    <property type="component" value="Unassembled WGS sequence"/>
</dbReference>
<comment type="subunit">
    <text evidence="8">Interacts with G-actin; ADP-actin form.</text>
</comment>
<evidence type="ECO:0000256" key="6">
    <source>
        <dbReference type="ARBA" id="ARBA00023203"/>
    </source>
</evidence>
<evidence type="ECO:0000256" key="5">
    <source>
        <dbReference type="ARBA" id="ARBA00022737"/>
    </source>
</evidence>
<dbReference type="InterPro" id="IPR028458">
    <property type="entry name" value="Twinfilin"/>
</dbReference>
<dbReference type="FunFam" id="3.40.20.10:FF:000007">
    <property type="entry name" value="Twinfilin-1 isoform 1"/>
    <property type="match status" value="1"/>
</dbReference>
<dbReference type="GO" id="GO:0030042">
    <property type="term" value="P:actin filament depolymerization"/>
    <property type="evidence" value="ECO:0007669"/>
    <property type="project" value="TreeGrafter"/>
</dbReference>
<dbReference type="GO" id="GO:0005884">
    <property type="term" value="C:actin filament"/>
    <property type="evidence" value="ECO:0007669"/>
    <property type="project" value="TreeGrafter"/>
</dbReference>
<evidence type="ECO:0000256" key="2">
    <source>
        <dbReference type="ARBA" id="ARBA00004544"/>
    </source>
</evidence>
<dbReference type="EMBL" id="JAAAID010000260">
    <property type="protein sequence ID" value="KAG0019801.1"/>
    <property type="molecule type" value="Genomic_DNA"/>
</dbReference>
<dbReference type="SMART" id="SM00102">
    <property type="entry name" value="ADF"/>
    <property type="match status" value="2"/>
</dbReference>
<gene>
    <name evidence="13" type="ORF">BGZ80_005257</name>
</gene>
<evidence type="ECO:0000313" key="13">
    <source>
        <dbReference type="EMBL" id="KAG0019801.1"/>
    </source>
</evidence>
<dbReference type="Gene3D" id="3.40.20.10">
    <property type="entry name" value="Severin"/>
    <property type="match status" value="2"/>
</dbReference>
<proteinExistence type="inferred from homology"/>
<dbReference type="CDD" id="cd11285">
    <property type="entry name" value="ADF_Twf-N_like"/>
    <property type="match status" value="1"/>
</dbReference>
<dbReference type="InterPro" id="IPR029006">
    <property type="entry name" value="ADF-H/Gelsolin-like_dom_sf"/>
</dbReference>
<evidence type="ECO:0000256" key="10">
    <source>
        <dbReference type="ARBA" id="ARBA00069496"/>
    </source>
</evidence>
<evidence type="ECO:0000256" key="11">
    <source>
        <dbReference type="SAM" id="MobiDB-lite"/>
    </source>
</evidence>
<dbReference type="GO" id="GO:0003785">
    <property type="term" value="F:actin monomer binding"/>
    <property type="evidence" value="ECO:0007669"/>
    <property type="project" value="TreeGrafter"/>
</dbReference>
<accession>A0A9P6T2U4</accession>
<evidence type="ECO:0000256" key="9">
    <source>
        <dbReference type="ARBA" id="ARBA00056419"/>
    </source>
</evidence>
<dbReference type="InterPro" id="IPR002108">
    <property type="entry name" value="ADF-H"/>
</dbReference>
<feature type="region of interest" description="Disordered" evidence="11">
    <location>
        <begin position="1315"/>
        <end position="1378"/>
    </location>
</feature>
<feature type="region of interest" description="Disordered" evidence="11">
    <location>
        <begin position="1505"/>
        <end position="1538"/>
    </location>
</feature>
<evidence type="ECO:0000256" key="7">
    <source>
        <dbReference type="ARBA" id="ARBA00023212"/>
    </source>
</evidence>
<dbReference type="Gene3D" id="3.40.50.410">
    <property type="entry name" value="von Willebrand factor, type A domain"/>
    <property type="match status" value="1"/>
</dbReference>
<dbReference type="PANTHER" id="PTHR13759">
    <property type="entry name" value="TWINFILIN"/>
    <property type="match status" value="1"/>
</dbReference>
<sequence length="1538" mass="170408">MSLTDVSSQDANNVDVAAICQAFHPIEGDDSLTVLSVKVPPFVAPEKAEDFTKAKKKEAFFDICLDTSGSMSGSGLRCAKMAMRRLIDHLINNCGVPPSKITVYLYSHVCTVRRLGQPGDDQWINSISTNGGTSFACVFNEIINHTKAHIREVERDLQRDDVDIDTTLFFLTDGQDMDAKNLQTAKDNLGQLLQHTPRLESTVHTFGFTGDHDAKLLSWLTSVGTNSGCFQYIRESPGIEKSMSTTLELLGTSAMVAQRKIEILITNADDSAQDWIPIKLDGDDVTGSTVVRQKPFNGGFILWREYQGADSESSNAESAIRELPVKWLAEDSFQRILRMTTFIQHELLRLVEAINNIGNNAGTADQKRAKLLEIDAETEAYSKTLGTMAFASARIKTKLARESCMTACQRTRSLLQSFLAVKADAHKQGGSISNTSLATFNSLAYGQITEAKLKAKLDSRAGKNTALFADLDNKVTEVVAGLDLDALEAAESQDTLRELSCAFSTNNFIEALRDGDCLCMTLDVSRSPGAIADPSQLVIKSIFPTFLTSSMFTLALGHSLSQNSPEDVHGGFDRNIDASIAPGVAQESITAVLPLYINKEHWQVAKLRMKPILGYVVTLDATGYTYSQSITVPFLVLIKALESYPMTEFNQRQIKLILETCDAIYQNSRSLRENTKNMVEQFCASHQQRTVDVITNIYVFMGHVICALRAGDITPAEMSSLMPKFEVAAIEEQIRRDMSWKVSDSLMGNIMDWLNIDRNRDVLVPGRRYREQHDAYVRALEDGDGNGNSGKESVYRSIFDDAREQQGIKSASSSQSVSSVAAIVPSLSISATAPTVKPVFSVPEFDPLAWELSQASLDRLDSIQNVISPTVDKIRRLLAVIQAPLDSDLPEVLTSRLGGISPTGLSDEFFARYSPKIRLATLLQAYAHTKNSDRRSVQSLMTPFERELAAGQDSASDEALQYMKSLYHTKMSHMINEIVADVEEKYLDSKKDEAAAIFTSTSDLKVAAGVLLEAKSRGGAGGRLATTCATSRMRLPREKIQMLLAGKFKGVRLFADQSSKGEILRWNPCKKILYRMFSNYHDKFSLDEWRQFHPHRYDEYFACRYVIDGYLNELSKDDQNEALVSQKLADAWKQATSGNTVRAVKVSIINESLEDDGIFDIKGTFEQDFSTVYDNLAENQPAYFLVRFDGARSSEWIFLCYVPDVAPIRQKMIYAATRASLTKDLGDSHFKDSIYGTNKRDFSLDGYKKHVASMAAPKPLTDRERQLAEIHANEKLMVENMKGGAYRKSHAPGMSFPLTERAVAALKKLSTPTRKLVVSPASTPLPKSPAMSRQNTVDETKKATSSEANVDEDEWDDADTKAEKKEPEVTSAEPEAEEELVVSDIAERTINFVKLSIDAENERIDLASEARITAKELVANIDQESPRFTFFAYEHTHNGKAHDSLVFVYTCPSKSKIRERMLYSSCRAGVLQAAKDDARLDVEKKLETTDVSDLAEEFILEELHPKTQSSLGSSSGGTTSTGTRGFSKPARPGARRVM</sequence>
<evidence type="ECO:0000259" key="12">
    <source>
        <dbReference type="PROSITE" id="PS51263"/>
    </source>
</evidence>
<comment type="subcellular location">
    <subcellularLocation>
        <location evidence="2">Cytoplasm</location>
        <location evidence="2">Cell cortex</location>
    </subcellularLocation>
    <subcellularLocation>
        <location evidence="1">Cytoplasm</location>
        <location evidence="1">Cytoskeleton</location>
    </subcellularLocation>
</comment>
<dbReference type="CDD" id="cd11284">
    <property type="entry name" value="ADF_Twf-C_like"/>
    <property type="match status" value="1"/>
</dbReference>
<keyword evidence="4" id="KW-0963">Cytoplasm</keyword>
<dbReference type="SUPFAM" id="SSF55753">
    <property type="entry name" value="Actin depolymerizing proteins"/>
    <property type="match status" value="2"/>
</dbReference>
<dbReference type="GO" id="GO:0005938">
    <property type="term" value="C:cell cortex"/>
    <property type="evidence" value="ECO:0007669"/>
    <property type="project" value="UniProtKB-SubCell"/>
</dbReference>
<reference evidence="13" key="1">
    <citation type="journal article" date="2020" name="Fungal Divers.">
        <title>Resolving the Mortierellaceae phylogeny through synthesis of multi-gene phylogenetics and phylogenomics.</title>
        <authorList>
            <person name="Vandepol N."/>
            <person name="Liber J."/>
            <person name="Desiro A."/>
            <person name="Na H."/>
            <person name="Kennedy M."/>
            <person name="Barry K."/>
            <person name="Grigoriev I.V."/>
            <person name="Miller A.N."/>
            <person name="O'Donnell K."/>
            <person name="Stajich J.E."/>
            <person name="Bonito G."/>
        </authorList>
    </citation>
    <scope>NUCLEOTIDE SEQUENCE</scope>
    <source>
        <strain evidence="13">NRRL 2769</strain>
    </source>
</reference>
<dbReference type="FunFam" id="3.40.20.10:FF:000042">
    <property type="entry name" value="Actin depolymerizing protein"/>
    <property type="match status" value="1"/>
</dbReference>
<evidence type="ECO:0000256" key="4">
    <source>
        <dbReference type="ARBA" id="ARBA00022490"/>
    </source>
</evidence>
<feature type="domain" description="ADF-H" evidence="12">
    <location>
        <begin position="1368"/>
        <end position="1504"/>
    </location>
</feature>
<dbReference type="SUPFAM" id="SSF53300">
    <property type="entry name" value="vWA-like"/>
    <property type="match status" value="1"/>
</dbReference>
<dbReference type="PANTHER" id="PTHR13759:SF1">
    <property type="entry name" value="TWINFILIN"/>
    <property type="match status" value="1"/>
</dbReference>
<keyword evidence="5" id="KW-0677">Repeat</keyword>
<comment type="similarity">
    <text evidence="3">Belongs to the actin-binding proteins ADF family. Twinfilin subfamily.</text>
</comment>
<feature type="domain" description="ADF-H" evidence="12">
    <location>
        <begin position="1120"/>
        <end position="1252"/>
    </location>
</feature>
<feature type="compositionally biased region" description="Basic and acidic residues" evidence="11">
    <location>
        <begin position="1358"/>
        <end position="1368"/>
    </location>
</feature>
<comment type="function">
    <text evidence="9">Actin-binding protein involved in motile and morphological processes. Inhibits actin polymerization, likely by sequestering G-actin.</text>
</comment>
<keyword evidence="7" id="KW-0206">Cytoskeleton</keyword>
<name>A0A9P6T2U4_9FUNG</name>
<evidence type="ECO:0000256" key="3">
    <source>
        <dbReference type="ARBA" id="ARBA00009557"/>
    </source>
</evidence>
<feature type="compositionally biased region" description="Low complexity" evidence="11">
    <location>
        <begin position="1507"/>
        <end position="1527"/>
    </location>
</feature>
<protein>
    <recommendedName>
        <fullName evidence="10">Twinfilin</fullName>
    </recommendedName>
</protein>